<evidence type="ECO:0000256" key="1">
    <source>
        <dbReference type="SAM" id="Phobius"/>
    </source>
</evidence>
<sequence length="269" mass="30360">MKRGNFNGIIFTIIFVIGILISGYLLIQLKSDLALTSGVLSTTEIELAMPYFIRLQIAVFGTFLVGLLGFYFMQRHHQHELIYVDRNRQEKRSQEDKEHKEADNRADDASFIDEILKKEKNKPLEKAFHALCEHHEAIAGALYQVNGKKNSPQFELTVPFALSFSESERPVYEFGEGFIGQTAKEKRAMFIDNIPENTHRGISGLGQAPPKFLSVVPLIHEDDVVGVCELGTYKVLNEGERKNLTIECETIAGYLKKGNGIKQEKTPKS</sequence>
<protein>
    <submittedName>
        <fullName evidence="3">GAF domain-containing protein</fullName>
    </submittedName>
</protein>
<keyword evidence="1" id="KW-0812">Transmembrane</keyword>
<dbReference type="EMBL" id="JAIXNE010000005">
    <property type="protein sequence ID" value="MCA6077991.1"/>
    <property type="molecule type" value="Genomic_DNA"/>
</dbReference>
<reference evidence="3" key="1">
    <citation type="submission" date="2021-09" db="EMBL/GenBank/DDBJ databases">
        <title>Fulvivirga sp. isolated from coastal sediment.</title>
        <authorList>
            <person name="Yu H."/>
        </authorList>
    </citation>
    <scope>NUCLEOTIDE SEQUENCE</scope>
    <source>
        <strain evidence="3">1062</strain>
    </source>
</reference>
<keyword evidence="1" id="KW-1133">Transmembrane helix</keyword>
<dbReference type="Gene3D" id="3.30.450.40">
    <property type="match status" value="1"/>
</dbReference>
<evidence type="ECO:0000313" key="3">
    <source>
        <dbReference type="EMBL" id="MCA6077991.1"/>
    </source>
</evidence>
<dbReference type="AlphaFoldDB" id="A0A9X1HU46"/>
<evidence type="ECO:0000313" key="4">
    <source>
        <dbReference type="Proteomes" id="UP001139409"/>
    </source>
</evidence>
<comment type="caution">
    <text evidence="3">The sequence shown here is derived from an EMBL/GenBank/DDBJ whole genome shotgun (WGS) entry which is preliminary data.</text>
</comment>
<feature type="domain" description="GAF" evidence="2">
    <location>
        <begin position="125"/>
        <end position="242"/>
    </location>
</feature>
<dbReference type="InterPro" id="IPR029016">
    <property type="entry name" value="GAF-like_dom_sf"/>
</dbReference>
<gene>
    <name evidence="3" type="ORF">LDX50_24165</name>
</gene>
<dbReference type="Pfam" id="PF13185">
    <property type="entry name" value="GAF_2"/>
    <property type="match status" value="1"/>
</dbReference>
<organism evidence="3 4">
    <name type="scientific">Fulvivirga sedimenti</name>
    <dbReference type="NCBI Taxonomy" id="2879465"/>
    <lineage>
        <taxon>Bacteria</taxon>
        <taxon>Pseudomonadati</taxon>
        <taxon>Bacteroidota</taxon>
        <taxon>Cytophagia</taxon>
        <taxon>Cytophagales</taxon>
        <taxon>Fulvivirgaceae</taxon>
        <taxon>Fulvivirga</taxon>
    </lineage>
</organism>
<dbReference type="InterPro" id="IPR003018">
    <property type="entry name" value="GAF"/>
</dbReference>
<keyword evidence="4" id="KW-1185">Reference proteome</keyword>
<name>A0A9X1HU46_9BACT</name>
<evidence type="ECO:0000259" key="2">
    <source>
        <dbReference type="Pfam" id="PF13185"/>
    </source>
</evidence>
<dbReference type="Proteomes" id="UP001139409">
    <property type="component" value="Unassembled WGS sequence"/>
</dbReference>
<keyword evidence="1" id="KW-0472">Membrane</keyword>
<proteinExistence type="predicted"/>
<accession>A0A9X1HU46</accession>
<feature type="transmembrane region" description="Helical" evidence="1">
    <location>
        <begin position="7"/>
        <end position="27"/>
    </location>
</feature>
<dbReference type="RefSeq" id="WP_225698853.1">
    <property type="nucleotide sequence ID" value="NZ_JAIXNE010000005.1"/>
</dbReference>
<feature type="transmembrane region" description="Helical" evidence="1">
    <location>
        <begin position="51"/>
        <end position="73"/>
    </location>
</feature>
<dbReference type="SUPFAM" id="SSF55781">
    <property type="entry name" value="GAF domain-like"/>
    <property type="match status" value="1"/>
</dbReference>